<feature type="repeat" description="Pumilio" evidence="4">
    <location>
        <begin position="522"/>
        <end position="558"/>
    </location>
</feature>
<protein>
    <submittedName>
        <fullName evidence="7">Pumilio-like protein 12-like isoform X1</fullName>
    </submittedName>
</protein>
<evidence type="ECO:0000256" key="4">
    <source>
        <dbReference type="PROSITE-ProRule" id="PRU00317"/>
    </source>
</evidence>
<accession>A0AAX6I0D8</accession>
<feature type="repeat" description="Pumilio" evidence="4">
    <location>
        <begin position="446"/>
        <end position="481"/>
    </location>
</feature>
<dbReference type="FunFam" id="1.25.10.10:FF:000237">
    <property type="entry name" value="Pumilio homolog 9"/>
    <property type="match status" value="1"/>
</dbReference>
<reference evidence="7" key="2">
    <citation type="submission" date="2023-04" db="EMBL/GenBank/DDBJ databases">
        <authorList>
            <person name="Bruccoleri R.E."/>
            <person name="Oakeley E.J."/>
            <person name="Faust A.-M."/>
            <person name="Dessus-Babus S."/>
            <person name="Altorfer M."/>
            <person name="Burckhardt D."/>
            <person name="Oertli M."/>
            <person name="Naumann U."/>
            <person name="Petersen F."/>
            <person name="Wong J."/>
        </authorList>
    </citation>
    <scope>NUCLEOTIDE SEQUENCE</scope>
    <source>
        <strain evidence="7">GSM-AAB239-AS_SAM_17_03QT</strain>
        <tissue evidence="7">Leaf</tissue>
    </source>
</reference>
<dbReference type="PANTHER" id="PTHR12537:SF147">
    <property type="entry name" value="PUMILIO HOMOLOG 12"/>
    <property type="match status" value="1"/>
</dbReference>
<dbReference type="CDD" id="cd07920">
    <property type="entry name" value="Pumilio"/>
    <property type="match status" value="1"/>
</dbReference>
<dbReference type="PROSITE" id="PS50302">
    <property type="entry name" value="PUM"/>
    <property type="match status" value="8"/>
</dbReference>
<dbReference type="Proteomes" id="UP001140949">
    <property type="component" value="Unassembled WGS sequence"/>
</dbReference>
<feature type="domain" description="PUM-HD" evidence="6">
    <location>
        <begin position="388"/>
        <end position="727"/>
    </location>
</feature>
<feature type="repeat" description="Pumilio" evidence="4">
    <location>
        <begin position="559"/>
        <end position="594"/>
    </location>
</feature>
<dbReference type="InterPro" id="IPR016024">
    <property type="entry name" value="ARM-type_fold"/>
</dbReference>
<dbReference type="SUPFAM" id="SSF48371">
    <property type="entry name" value="ARM repeat"/>
    <property type="match status" value="1"/>
</dbReference>
<dbReference type="Pfam" id="PF00806">
    <property type="entry name" value="PUF"/>
    <property type="match status" value="4"/>
</dbReference>
<evidence type="ECO:0000256" key="2">
    <source>
        <dbReference type="ARBA" id="ARBA00022845"/>
    </source>
</evidence>
<feature type="region of interest" description="Disordered" evidence="5">
    <location>
        <begin position="55"/>
        <end position="77"/>
    </location>
</feature>
<feature type="repeat" description="Pumilio" evidence="4">
    <location>
        <begin position="667"/>
        <end position="704"/>
    </location>
</feature>
<keyword evidence="8" id="KW-1185">Reference proteome</keyword>
<dbReference type="InterPro" id="IPR001313">
    <property type="entry name" value="Pumilio_RNA-bd_rpt"/>
</dbReference>
<evidence type="ECO:0000256" key="5">
    <source>
        <dbReference type="SAM" id="MobiDB-lite"/>
    </source>
</evidence>
<keyword evidence="2" id="KW-0810">Translation regulation</keyword>
<evidence type="ECO:0000256" key="3">
    <source>
        <dbReference type="ARBA" id="ARBA00058490"/>
    </source>
</evidence>
<gene>
    <name evidence="7" type="ORF">M6B38_282880</name>
</gene>
<comment type="caution">
    <text evidence="7">The sequence shown here is derived from an EMBL/GenBank/DDBJ whole genome shotgun (WGS) entry which is preliminary data.</text>
</comment>
<feature type="compositionally biased region" description="Polar residues" evidence="5">
    <location>
        <begin position="15"/>
        <end position="31"/>
    </location>
</feature>
<organism evidence="7 8">
    <name type="scientific">Iris pallida</name>
    <name type="common">Sweet iris</name>
    <dbReference type="NCBI Taxonomy" id="29817"/>
    <lineage>
        <taxon>Eukaryota</taxon>
        <taxon>Viridiplantae</taxon>
        <taxon>Streptophyta</taxon>
        <taxon>Embryophyta</taxon>
        <taxon>Tracheophyta</taxon>
        <taxon>Spermatophyta</taxon>
        <taxon>Magnoliopsida</taxon>
        <taxon>Liliopsida</taxon>
        <taxon>Asparagales</taxon>
        <taxon>Iridaceae</taxon>
        <taxon>Iridoideae</taxon>
        <taxon>Irideae</taxon>
        <taxon>Iris</taxon>
    </lineage>
</organism>
<dbReference type="SMART" id="SM00025">
    <property type="entry name" value="Pumilio"/>
    <property type="match status" value="8"/>
</dbReference>
<dbReference type="InterPro" id="IPR033133">
    <property type="entry name" value="PUM-HD"/>
</dbReference>
<evidence type="ECO:0000313" key="7">
    <source>
        <dbReference type="EMBL" id="KAJ6846709.1"/>
    </source>
</evidence>
<feature type="repeat" description="Pumilio" evidence="4">
    <location>
        <begin position="631"/>
        <end position="666"/>
    </location>
</feature>
<dbReference type="GO" id="GO:0003729">
    <property type="term" value="F:mRNA binding"/>
    <property type="evidence" value="ECO:0007669"/>
    <property type="project" value="TreeGrafter"/>
</dbReference>
<feature type="compositionally biased region" description="Polar residues" evidence="5">
    <location>
        <begin position="55"/>
        <end position="64"/>
    </location>
</feature>
<feature type="repeat" description="Pumilio" evidence="4">
    <location>
        <begin position="484"/>
        <end position="521"/>
    </location>
</feature>
<dbReference type="InterPro" id="IPR011989">
    <property type="entry name" value="ARM-like"/>
</dbReference>
<reference evidence="7" key="1">
    <citation type="journal article" date="2023" name="GigaByte">
        <title>Genome assembly of the bearded iris, Iris pallida Lam.</title>
        <authorList>
            <person name="Bruccoleri R.E."/>
            <person name="Oakeley E.J."/>
            <person name="Faust A.M.E."/>
            <person name="Altorfer M."/>
            <person name="Dessus-Babus S."/>
            <person name="Burckhardt D."/>
            <person name="Oertli M."/>
            <person name="Naumann U."/>
            <person name="Petersen F."/>
            <person name="Wong J."/>
        </authorList>
    </citation>
    <scope>NUCLEOTIDE SEQUENCE</scope>
    <source>
        <strain evidence="7">GSM-AAB239-AS_SAM_17_03QT</strain>
    </source>
</reference>
<dbReference type="PROSITE" id="PS50303">
    <property type="entry name" value="PUM_HD"/>
    <property type="match status" value="1"/>
</dbReference>
<evidence type="ECO:0000256" key="1">
    <source>
        <dbReference type="ARBA" id="ARBA00022737"/>
    </source>
</evidence>
<keyword evidence="1" id="KW-0677">Repeat</keyword>
<proteinExistence type="predicted"/>
<dbReference type="EMBL" id="JANAVB010005597">
    <property type="protein sequence ID" value="KAJ6846709.1"/>
    <property type="molecule type" value="Genomic_DNA"/>
</dbReference>
<name>A0AAX6I0D8_IRIPA</name>
<evidence type="ECO:0000259" key="6">
    <source>
        <dbReference type="PROSITE" id="PS50303"/>
    </source>
</evidence>
<dbReference type="InterPro" id="IPR033712">
    <property type="entry name" value="Pumilio_RNA-bd"/>
</dbReference>
<evidence type="ECO:0000313" key="8">
    <source>
        <dbReference type="Proteomes" id="UP001140949"/>
    </source>
</evidence>
<dbReference type="Gene3D" id="1.25.10.10">
    <property type="entry name" value="Leucine-rich Repeat Variant"/>
    <property type="match status" value="1"/>
</dbReference>
<dbReference type="AlphaFoldDB" id="A0AAX6I0D8"/>
<sequence>MEGGGRTSEQDEQDSTGFQLPSDTTLYNSPLSSTNEGSSIFYGGLATDQTFVTNGKQNYESNNGYEAHGRRAEQGGSNLPDEKALALALEGLGFKEGVVAEASNPYACYQTSPGRNFMNNAQPPFAVDTLGMTIPQLQNEIRVGGECNGQRTEALLHDLVDQRSRFPVYHGASPMNPGIYTPQPLPTSNDLRRSPYQHQTPLPEVADSLRASPYQPQFYEDIQAPSLMSSRHLLEQFLYQQQLPNNGSELLQSGNYMNSAVDPLNGCLTQPICGIPSDNARCKSYSQFDLSTMGGNPCQYHPWSLCSRKGKSFEFPCRSRAYSANDLLDWQALNKFPEEVLRRSHGMNPQRYHNRSAYFGNNYGRSLFNRQRNPCMSNVASRLDCRDSRDYSPDNLDAKTIDSKFDSVDSVKGKIYSLAKDQHGCHFLQSKLDKGCREDIGKIYDEIIDHIVELMTNPFGNNLVQKFLEICNEKQRVHILHAITIEEGLLIRISCNMHGTRVVQKVIETLETPEQISLFVHSLKHPGIISLMKDTNGNHVAQHCLKFFSPEFNEFLYRAAIAHCTELAVDRQGCCVLQKCILHSEGVWKERILSEICSNSHFLSSNAYGNYVVQYVLESSIPWAKAAVLGQLEGSYEKLSTQKHGSNVVEKCLYRASEEQLVKIVNILMNSPRFLQIAVDPYGNYVIQTALKQCKGALYSALVGAIRSHRRVLHNNQYGKKVLASIK</sequence>
<dbReference type="GO" id="GO:0006417">
    <property type="term" value="P:regulation of translation"/>
    <property type="evidence" value="ECO:0007669"/>
    <property type="project" value="UniProtKB-KW"/>
</dbReference>
<comment type="function">
    <text evidence="3">Sequence-specific RNA-binding protein that regulates translation and mRNA stability by binding the 3'-UTR of target mRNAs.</text>
</comment>
<dbReference type="Pfam" id="PF22493">
    <property type="entry name" value="PUF_NOP9"/>
    <property type="match status" value="1"/>
</dbReference>
<feature type="repeat" description="Pumilio" evidence="4">
    <location>
        <begin position="595"/>
        <end position="630"/>
    </location>
</feature>
<feature type="region of interest" description="Disordered" evidence="5">
    <location>
        <begin position="1"/>
        <end position="31"/>
    </location>
</feature>
<feature type="repeat" description="Pumilio" evidence="4">
    <location>
        <begin position="410"/>
        <end position="445"/>
    </location>
</feature>
<dbReference type="GO" id="GO:0005737">
    <property type="term" value="C:cytoplasm"/>
    <property type="evidence" value="ECO:0007669"/>
    <property type="project" value="TreeGrafter"/>
</dbReference>
<dbReference type="PANTHER" id="PTHR12537">
    <property type="entry name" value="RNA BINDING PROTEIN PUMILIO-RELATED"/>
    <property type="match status" value="1"/>
</dbReference>